<evidence type="ECO:0000256" key="1">
    <source>
        <dbReference type="ARBA" id="ARBA00022741"/>
    </source>
</evidence>
<dbReference type="InterPro" id="IPR000719">
    <property type="entry name" value="Prot_kinase_dom"/>
</dbReference>
<keyword evidence="2" id="KW-0067">ATP-binding</keyword>
<dbReference type="InterPro" id="IPR008271">
    <property type="entry name" value="Ser/Thr_kinase_AS"/>
</dbReference>
<dbReference type="PROSITE" id="PS50011">
    <property type="entry name" value="PROTEIN_KINASE_DOM"/>
    <property type="match status" value="1"/>
</dbReference>
<keyword evidence="5" id="KW-0808">Transferase</keyword>
<keyword evidence="5" id="KW-0418">Kinase</keyword>
<dbReference type="GO" id="GO:0004674">
    <property type="term" value="F:protein serine/threonine kinase activity"/>
    <property type="evidence" value="ECO:0007669"/>
    <property type="project" value="UniProtKB-KW"/>
</dbReference>
<evidence type="ECO:0000313" key="6">
    <source>
        <dbReference type="Proteomes" id="UP000231057"/>
    </source>
</evidence>
<dbReference type="PANTHER" id="PTHR24363">
    <property type="entry name" value="SERINE/THREONINE PROTEIN KINASE"/>
    <property type="match status" value="1"/>
</dbReference>
<dbReference type="SUPFAM" id="SSF56112">
    <property type="entry name" value="Protein kinase-like (PK-like)"/>
    <property type="match status" value="1"/>
</dbReference>
<accession>A0A2D2Q2W5</accession>
<protein>
    <submittedName>
        <fullName evidence="5">Serine/threonine protein kinase</fullName>
    </submittedName>
</protein>
<reference evidence="5 6" key="1">
    <citation type="submission" date="2016-11" db="EMBL/GenBank/DDBJ databases">
        <title>Complete genome sequence of thermophilic cyanobacteria strain Synechococcus sp. PCC6715.</title>
        <authorList>
            <person name="Tang J."/>
            <person name="Daroch M."/>
            <person name="Liang Y."/>
            <person name="Jiang D."/>
            <person name="Shah M."/>
        </authorList>
    </citation>
    <scope>NUCLEOTIDE SEQUENCE [LARGE SCALE GENOMIC DNA]</scope>
    <source>
        <strain evidence="5 6">PCC 6715</strain>
    </source>
</reference>
<feature type="domain" description="Protein kinase" evidence="4">
    <location>
        <begin position="144"/>
        <end position="417"/>
    </location>
</feature>
<dbReference type="Gene3D" id="2.60.200.20">
    <property type="match status" value="1"/>
</dbReference>
<dbReference type="GO" id="GO:0005524">
    <property type="term" value="F:ATP binding"/>
    <property type="evidence" value="ECO:0007669"/>
    <property type="project" value="UniProtKB-KW"/>
</dbReference>
<dbReference type="RefSeq" id="WP_099799177.1">
    <property type="nucleotide sequence ID" value="NZ_CP018092.1"/>
</dbReference>
<proteinExistence type="predicted"/>
<dbReference type="CDD" id="cd14014">
    <property type="entry name" value="STKc_PknB_like"/>
    <property type="match status" value="1"/>
</dbReference>
<dbReference type="InterPro" id="IPR011009">
    <property type="entry name" value="Kinase-like_dom_sf"/>
</dbReference>
<dbReference type="PANTHER" id="PTHR24363:SF7">
    <property type="entry name" value="SERINE_THREONINE-PROTEIN KINASE-LIKE PROTEIN E"/>
    <property type="match status" value="1"/>
</dbReference>
<dbReference type="SMART" id="SM00220">
    <property type="entry name" value="S_TKc"/>
    <property type="match status" value="1"/>
</dbReference>
<feature type="domain" description="FHA" evidence="3">
    <location>
        <begin position="26"/>
        <end position="79"/>
    </location>
</feature>
<dbReference type="PROSITE" id="PS00108">
    <property type="entry name" value="PROTEIN_KINASE_ST"/>
    <property type="match status" value="1"/>
</dbReference>
<dbReference type="Gene3D" id="1.10.510.10">
    <property type="entry name" value="Transferase(Phosphotransferase) domain 1"/>
    <property type="match status" value="1"/>
</dbReference>
<dbReference type="Gene3D" id="3.30.200.20">
    <property type="entry name" value="Phosphorylase Kinase, domain 1"/>
    <property type="match status" value="1"/>
</dbReference>
<dbReference type="Pfam" id="PF00498">
    <property type="entry name" value="FHA"/>
    <property type="match status" value="1"/>
</dbReference>
<keyword evidence="1" id="KW-0547">Nucleotide-binding</keyword>
<dbReference type="EMBL" id="CP018092">
    <property type="protein sequence ID" value="ATS18844.1"/>
    <property type="molecule type" value="Genomic_DNA"/>
</dbReference>
<dbReference type="InterPro" id="IPR008984">
    <property type="entry name" value="SMAD_FHA_dom_sf"/>
</dbReference>
<evidence type="ECO:0000259" key="4">
    <source>
        <dbReference type="PROSITE" id="PS50011"/>
    </source>
</evidence>
<dbReference type="SMART" id="SM00240">
    <property type="entry name" value="FHA"/>
    <property type="match status" value="1"/>
</dbReference>
<evidence type="ECO:0000313" key="5">
    <source>
        <dbReference type="EMBL" id="ATS18844.1"/>
    </source>
</evidence>
<dbReference type="InterPro" id="IPR000253">
    <property type="entry name" value="FHA_dom"/>
</dbReference>
<evidence type="ECO:0000256" key="2">
    <source>
        <dbReference type="ARBA" id="ARBA00022840"/>
    </source>
</evidence>
<name>A0A2D2Q2W5_PARLV</name>
<dbReference type="SUPFAM" id="SSF49879">
    <property type="entry name" value="SMAD/FHA domain"/>
    <property type="match status" value="1"/>
</dbReference>
<dbReference type="KEGG" id="slw:BRW62_08910"/>
<gene>
    <name evidence="5" type="ORF">BRW62_08910</name>
</gene>
<keyword evidence="5" id="KW-0723">Serine/threonine-protein kinase</keyword>
<dbReference type="Proteomes" id="UP000231057">
    <property type="component" value="Chromosome"/>
</dbReference>
<dbReference type="OrthoDB" id="502205at2"/>
<keyword evidence="6" id="KW-1185">Reference proteome</keyword>
<organism evidence="5 6">
    <name type="scientific">Parathermosynechococcus lividus PCC 6715</name>
    <dbReference type="NCBI Taxonomy" id="1917166"/>
    <lineage>
        <taxon>Bacteria</taxon>
        <taxon>Bacillati</taxon>
        <taxon>Cyanobacteriota</taxon>
        <taxon>Cyanophyceae</taxon>
        <taxon>Acaryochloridales</taxon>
        <taxon>Thermosynechococcaceae</taxon>
        <taxon>Parathermosynechococcus</taxon>
    </lineage>
</organism>
<dbReference type="AlphaFoldDB" id="A0A2D2Q2W5"/>
<dbReference type="Pfam" id="PF00069">
    <property type="entry name" value="Pkinase"/>
    <property type="match status" value="1"/>
</dbReference>
<evidence type="ECO:0000259" key="3">
    <source>
        <dbReference type="PROSITE" id="PS50006"/>
    </source>
</evidence>
<dbReference type="PROSITE" id="PS50006">
    <property type="entry name" value="FHA_DOMAIN"/>
    <property type="match status" value="1"/>
</dbReference>
<reference evidence="6" key="2">
    <citation type="journal article" date="2022" name="Front. Microbiol.">
        <title>Comparative Genomic Analysis Revealed Distinct Molecular Components and Organization of CO2-Concentrating Mechanism in Thermophilic Cyanobacteria.</title>
        <authorList>
            <person name="Tang J."/>
            <person name="Zhou H."/>
            <person name="Yao D."/>
            <person name="Riaz S."/>
            <person name="You D."/>
            <person name="Klepacz-Smolka A."/>
            <person name="Daroch M."/>
        </authorList>
    </citation>
    <scope>NUCLEOTIDE SEQUENCE [LARGE SCALE GENOMIC DNA]</scope>
    <source>
        <strain evidence="6">PCC 6715</strain>
    </source>
</reference>
<sequence length="417" mass="46727">MIILHLLDPWKRTPIKTWRFPIKTTIRIGRAADNDVILNDILVSRYHAELGCYRDPENLGRWYLKSVGAIGTFVDGRLVDESKLSHGSLIQLGPTGPILQFNEQTFRRSTATLSECTHAGNMPGNLFCIHCGEPLNIQRTVRNYHILRLLGQGGIGTTYLACEARATGGFGTKVPEVRVLKELRADMADHEKAQELFEREGRILQMLDHAGIPRFYDFFIENGKSYLVMELIHGLDLERWVLRNGTVPVPQAIQWMIQTCGVLDYLHNQEPPVIHRDLKPSNLLVRSRDNQIVLIDFGAVKELGHSPGGTRIAVEGYSAPEQMMGQPVVQSDLFAVGATLAFLLLGDSPIRFYRHCEGLHRLDVSNRPEIPEALKRVIHRATAPLLPDRYPSAIALAQALKACLTTPETNMLPIAEN</sequence>